<dbReference type="RefSeq" id="WP_146926012.1">
    <property type="nucleotide sequence ID" value="NZ_BJUB01000002.1"/>
</dbReference>
<sequence length="248" mass="26057">MRGLAVTAEMTIRDLLGRRTVVLLLVLVPLVFYAARRDDFQGQAVRFASLGLAWAVSTVALFATNSVRPLEPRLRLAGHGSVGLYLGRLTSTVGLGAVVAGLYAVLVALDQETVNPWSAVLALVASGTIAASLGLLVGAIVPRELEGMLVLITIVGLQMIIDPTKAVAEALPLWSTRELVGHAVDGVGDVDAAIAHWALYGVGMAVVALAITAFRLRRRRHVVYVDATVEPVVAAGRGVTRPVSGDRG</sequence>
<evidence type="ECO:0008006" key="4">
    <source>
        <dbReference type="Google" id="ProtNLM"/>
    </source>
</evidence>
<evidence type="ECO:0000313" key="3">
    <source>
        <dbReference type="Proteomes" id="UP000321118"/>
    </source>
</evidence>
<evidence type="ECO:0000313" key="2">
    <source>
        <dbReference type="EMBL" id="GEK20536.1"/>
    </source>
</evidence>
<comment type="caution">
    <text evidence="2">The sequence shown here is derived from an EMBL/GenBank/DDBJ whole genome shotgun (WGS) entry which is preliminary data.</text>
</comment>
<dbReference type="EMBL" id="BJUB01000002">
    <property type="protein sequence ID" value="GEK20536.1"/>
    <property type="molecule type" value="Genomic_DNA"/>
</dbReference>
<dbReference type="OrthoDB" id="3253406at2"/>
<dbReference type="AlphaFoldDB" id="A0A510V162"/>
<keyword evidence="1" id="KW-0472">Membrane</keyword>
<dbReference type="Proteomes" id="UP000321118">
    <property type="component" value="Unassembled WGS sequence"/>
</dbReference>
<feature type="transmembrane region" description="Helical" evidence="1">
    <location>
        <begin position="117"/>
        <end position="141"/>
    </location>
</feature>
<organism evidence="2 3">
    <name type="scientific">Cellulomonas xylanilytica</name>
    <dbReference type="NCBI Taxonomy" id="233583"/>
    <lineage>
        <taxon>Bacteria</taxon>
        <taxon>Bacillati</taxon>
        <taxon>Actinomycetota</taxon>
        <taxon>Actinomycetes</taxon>
        <taxon>Micrococcales</taxon>
        <taxon>Cellulomonadaceae</taxon>
        <taxon>Cellulomonas</taxon>
    </lineage>
</organism>
<accession>A0A510V162</accession>
<reference evidence="2 3" key="1">
    <citation type="submission" date="2019-07" db="EMBL/GenBank/DDBJ databases">
        <title>Whole genome shotgun sequence of Cellulomonas xylanilytica NBRC 101102.</title>
        <authorList>
            <person name="Hosoyama A."/>
            <person name="Uohara A."/>
            <person name="Ohji S."/>
            <person name="Ichikawa N."/>
        </authorList>
    </citation>
    <scope>NUCLEOTIDE SEQUENCE [LARGE SCALE GENOMIC DNA]</scope>
    <source>
        <strain evidence="2 3">NBRC 101102</strain>
    </source>
</reference>
<keyword evidence="1" id="KW-1133">Transmembrane helix</keyword>
<keyword evidence="1" id="KW-0812">Transmembrane</keyword>
<name>A0A510V162_9CELL</name>
<feature type="transmembrane region" description="Helical" evidence="1">
    <location>
        <begin position="194"/>
        <end position="214"/>
    </location>
</feature>
<feature type="transmembrane region" description="Helical" evidence="1">
    <location>
        <begin position="47"/>
        <end position="64"/>
    </location>
</feature>
<proteinExistence type="predicted"/>
<protein>
    <recommendedName>
        <fullName evidence="4">ABC-2 type transporter domain-containing protein</fullName>
    </recommendedName>
</protein>
<gene>
    <name evidence="2" type="ORF">CXY01_10560</name>
</gene>
<feature type="transmembrane region" description="Helical" evidence="1">
    <location>
        <begin position="85"/>
        <end position="105"/>
    </location>
</feature>
<evidence type="ECO:0000256" key="1">
    <source>
        <dbReference type="SAM" id="Phobius"/>
    </source>
</evidence>
<keyword evidence="3" id="KW-1185">Reference proteome</keyword>